<dbReference type="Proteomes" id="UP000015354">
    <property type="component" value="Unassembled WGS sequence"/>
</dbReference>
<reference evidence="2 3" key="1">
    <citation type="journal article" date="2013" name="PLoS ONE">
        <title>Predicting the Proteins of Angomonas deanei, Strigomonas culicis and Their Respective Endosymbionts Reveals New Aspects of the Trypanosomatidae Family.</title>
        <authorList>
            <person name="Motta M.C."/>
            <person name="Martins A.C."/>
            <person name="de Souza S.S."/>
            <person name="Catta-Preta C.M."/>
            <person name="Silva R."/>
            <person name="Klein C.C."/>
            <person name="de Almeida L.G."/>
            <person name="de Lima Cunha O."/>
            <person name="Ciapina L.P."/>
            <person name="Brocchi M."/>
            <person name="Colabardini A.C."/>
            <person name="de Araujo Lima B."/>
            <person name="Machado C.R."/>
            <person name="de Almeida Soares C.M."/>
            <person name="Probst C.M."/>
            <person name="de Menezes C.B."/>
            <person name="Thompson C.E."/>
            <person name="Bartholomeu D.C."/>
            <person name="Gradia D.F."/>
            <person name="Pavoni D.P."/>
            <person name="Grisard E.C."/>
            <person name="Fantinatti-Garboggini F."/>
            <person name="Marchini F.K."/>
            <person name="Rodrigues-Luiz G.F."/>
            <person name="Wagner G."/>
            <person name="Goldman G.H."/>
            <person name="Fietto J.L."/>
            <person name="Elias M.C."/>
            <person name="Goldman M.H."/>
            <person name="Sagot M.F."/>
            <person name="Pereira M."/>
            <person name="Stoco P.H."/>
            <person name="de Mendonca-Neto R.P."/>
            <person name="Teixeira S.M."/>
            <person name="Maciel T.E."/>
            <person name="de Oliveira Mendes T.A."/>
            <person name="Urmenyi T.P."/>
            <person name="de Souza W."/>
            <person name="Schenkman S."/>
            <person name="de Vasconcelos A.T."/>
        </authorList>
    </citation>
    <scope>NUCLEOTIDE SEQUENCE [LARGE SCALE GENOMIC DNA]</scope>
</reference>
<keyword evidence="3" id="KW-1185">Reference proteome</keyword>
<comment type="caution">
    <text evidence="2">The sequence shown here is derived from an EMBL/GenBank/DDBJ whole genome shotgun (WGS) entry which is preliminary data.</text>
</comment>
<protein>
    <submittedName>
        <fullName evidence="2">Uncharacterized protein</fullName>
    </submittedName>
</protein>
<evidence type="ECO:0000313" key="3">
    <source>
        <dbReference type="Proteomes" id="UP000015354"/>
    </source>
</evidence>
<feature type="region of interest" description="Disordered" evidence="1">
    <location>
        <begin position="165"/>
        <end position="184"/>
    </location>
</feature>
<accession>S9TG12</accession>
<organism evidence="2 3">
    <name type="scientific">Strigomonas culicis</name>
    <dbReference type="NCBI Taxonomy" id="28005"/>
    <lineage>
        <taxon>Eukaryota</taxon>
        <taxon>Discoba</taxon>
        <taxon>Euglenozoa</taxon>
        <taxon>Kinetoplastea</taxon>
        <taxon>Metakinetoplastina</taxon>
        <taxon>Trypanosomatida</taxon>
        <taxon>Trypanosomatidae</taxon>
        <taxon>Strigomonadinae</taxon>
        <taxon>Strigomonas</taxon>
    </lineage>
</organism>
<name>S9TG12_9TRYP</name>
<evidence type="ECO:0000313" key="2">
    <source>
        <dbReference type="EMBL" id="EPY15288.1"/>
    </source>
</evidence>
<dbReference type="AlphaFoldDB" id="S9TG12"/>
<dbReference type="EMBL" id="ATMH01012262">
    <property type="protein sequence ID" value="EPY15288.1"/>
    <property type="molecule type" value="Genomic_DNA"/>
</dbReference>
<gene>
    <name evidence="2" type="ORF">STCU_12157</name>
</gene>
<proteinExistence type="predicted"/>
<sequence length="239" mass="26112">MRHRTNRTTKVEQAGDALRRDKHVIERDVAVDNVLTVKVAQAAKHASEVAPHHIEGERTERLDEVVQSATGNILHDDVQVVLVHRTGDVPDNVLVLEARECFDLTVGVVDLLRISLNGDLLDGDNAAAFIEALEHRTASRPAANAVPERKHEAVALLTRRVPRHPGVLRDPTGVLPDDHRTRGGAQRVAVENNAVARGRHSPGQREAVHARTAPVRRPRVPGVALRREAAGIAAVHVRV</sequence>
<evidence type="ECO:0000256" key="1">
    <source>
        <dbReference type="SAM" id="MobiDB-lite"/>
    </source>
</evidence>